<dbReference type="SUPFAM" id="SSF53335">
    <property type="entry name" value="S-adenosyl-L-methionine-dependent methyltransferases"/>
    <property type="match status" value="1"/>
</dbReference>
<protein>
    <recommendedName>
        <fullName evidence="5">Methyltransferase type 11 domain-containing protein</fullName>
    </recommendedName>
</protein>
<feature type="region of interest" description="Disordered" evidence="4">
    <location>
        <begin position="624"/>
        <end position="649"/>
    </location>
</feature>
<dbReference type="InterPro" id="IPR013216">
    <property type="entry name" value="Methyltransf_11"/>
</dbReference>
<keyword evidence="7" id="KW-1185">Reference proteome</keyword>
<dbReference type="PANTHER" id="PTHR12176">
    <property type="entry name" value="SAM-DEPENDENT METHYLTRANSFERASE SUPERFAMILY PROTEIN"/>
    <property type="match status" value="1"/>
</dbReference>
<dbReference type="InterPro" id="IPR029063">
    <property type="entry name" value="SAM-dependent_MTases_sf"/>
</dbReference>
<dbReference type="Pfam" id="PF08241">
    <property type="entry name" value="Methyltransf_11"/>
    <property type="match status" value="1"/>
</dbReference>
<dbReference type="EMBL" id="CP126212">
    <property type="protein sequence ID" value="WIA14342.1"/>
    <property type="molecule type" value="Genomic_DNA"/>
</dbReference>
<feature type="region of interest" description="Disordered" evidence="4">
    <location>
        <begin position="584"/>
        <end position="607"/>
    </location>
</feature>
<sequence length="649" mass="68047">MAAPPKLPPTVRYAEAEYWESRYQREPAVFEWFFGHTALRRIIRAYVTKKKPVLHLGCGTSNLQEGMAKSGYTVVNTDISTVVITKMKERHANYSNLSYVVSDCRDMPEFLDCQFGHVVDKGTVDALLCCKQGTENVMRMLLEAYRVLQPGGSFLLVTLGDPTRRLPLLLDPRLQWKVSLLLLPKISAACQAYLDGKPINDTVKPIDADGPYEVLDAETIVGLPAGVQYSNFFFAYVCKKQPLQLPQAQGQKAQVPNGWVAGSKELFQKLQKELGLPEDLLAKGRRKRVMVVPAGSAAASGMHGMQLQGSAGGSSSSATGGGSGAAAGAPKQQPAAGADVHELPDVPVGRHGVQDSAAPQQQQQQQQQELPPHPDTPDHEQEHEALSPRYQLQEQQQQQHHVAQQHAAQQPGLARGPSPAEAAALAAAAAAAAAAATPGPMSPPSGLTLLPRAAASSGRTPRLRRFSTDPTALAMAAALSPQLALLRQAQSQHSERAADGLIMHDVAAAEAWGGSAAAALAAAASWGRTRPPRGRRLSGVSMISNLSTFSSASMSVNGEEDSETAEEFGSSLCTTGDSLIAEGAGEGRAEEEGEEGQQLECSAAGDSSSSADLAAAVSRLAVGPKAVGAGDGGSSSSGSGSVHGGCAKQ</sequence>
<evidence type="ECO:0000313" key="6">
    <source>
        <dbReference type="EMBL" id="WIA14342.1"/>
    </source>
</evidence>
<feature type="compositionally biased region" description="Low complexity" evidence="4">
    <location>
        <begin position="326"/>
        <end position="338"/>
    </location>
</feature>
<evidence type="ECO:0000256" key="2">
    <source>
        <dbReference type="ARBA" id="ARBA00022603"/>
    </source>
</evidence>
<feature type="region of interest" description="Disordered" evidence="4">
    <location>
        <begin position="297"/>
        <end position="420"/>
    </location>
</feature>
<dbReference type="InterPro" id="IPR051419">
    <property type="entry name" value="Lys/N-term_MeTrsfase_sf"/>
</dbReference>
<name>A0ABY8U1J5_TETOB</name>
<feature type="compositionally biased region" description="Low complexity" evidence="4">
    <location>
        <begin position="391"/>
        <end position="410"/>
    </location>
</feature>
<accession>A0ABY8U1J5</accession>
<evidence type="ECO:0000259" key="5">
    <source>
        <dbReference type="Pfam" id="PF08241"/>
    </source>
</evidence>
<gene>
    <name evidence="6" type="ORF">OEZ85_002871</name>
</gene>
<evidence type="ECO:0000256" key="3">
    <source>
        <dbReference type="ARBA" id="ARBA00022679"/>
    </source>
</evidence>
<dbReference type="Gene3D" id="3.40.50.150">
    <property type="entry name" value="Vaccinia Virus protein VP39"/>
    <property type="match status" value="1"/>
</dbReference>
<keyword evidence="2" id="KW-0489">Methyltransferase</keyword>
<dbReference type="Proteomes" id="UP001244341">
    <property type="component" value="Chromosome 5b"/>
</dbReference>
<organism evidence="6 7">
    <name type="scientific">Tetradesmus obliquus</name>
    <name type="common">Green alga</name>
    <name type="synonym">Acutodesmus obliquus</name>
    <dbReference type="NCBI Taxonomy" id="3088"/>
    <lineage>
        <taxon>Eukaryota</taxon>
        <taxon>Viridiplantae</taxon>
        <taxon>Chlorophyta</taxon>
        <taxon>core chlorophytes</taxon>
        <taxon>Chlorophyceae</taxon>
        <taxon>CS clade</taxon>
        <taxon>Sphaeropleales</taxon>
        <taxon>Scenedesmaceae</taxon>
        <taxon>Tetradesmus</taxon>
    </lineage>
</organism>
<evidence type="ECO:0000313" key="7">
    <source>
        <dbReference type="Proteomes" id="UP001244341"/>
    </source>
</evidence>
<comment type="similarity">
    <text evidence="1">Belongs to the methyltransferase superfamily.</text>
</comment>
<evidence type="ECO:0000256" key="1">
    <source>
        <dbReference type="ARBA" id="ARBA00008361"/>
    </source>
</evidence>
<reference evidence="6 7" key="1">
    <citation type="submission" date="2023-05" db="EMBL/GenBank/DDBJ databases">
        <title>A 100% complete, gapless, phased diploid assembly of the Scenedesmus obliquus UTEX 3031 genome.</title>
        <authorList>
            <person name="Biondi T.C."/>
            <person name="Hanschen E.R."/>
            <person name="Kwon T."/>
            <person name="Eng W."/>
            <person name="Kruse C.P.S."/>
            <person name="Koehler S.I."/>
            <person name="Kunde Y."/>
            <person name="Gleasner C.D."/>
            <person name="You Mak K.T."/>
            <person name="Polle J."/>
            <person name="Hovde B.T."/>
            <person name="Starkenburg S.R."/>
        </authorList>
    </citation>
    <scope>NUCLEOTIDE SEQUENCE [LARGE SCALE GENOMIC DNA]</scope>
    <source>
        <strain evidence="6 7">DOE0152z</strain>
    </source>
</reference>
<feature type="region of interest" description="Disordered" evidence="4">
    <location>
        <begin position="436"/>
        <end position="464"/>
    </location>
</feature>
<proteinExistence type="inferred from homology"/>
<keyword evidence="3" id="KW-0808">Transferase</keyword>
<dbReference type="CDD" id="cd02440">
    <property type="entry name" value="AdoMet_MTases"/>
    <property type="match status" value="1"/>
</dbReference>
<dbReference type="PANTHER" id="PTHR12176:SF79">
    <property type="entry name" value="METHYLTRANSFERASE TYPE 11 DOMAIN-CONTAINING PROTEIN"/>
    <property type="match status" value="1"/>
</dbReference>
<feature type="domain" description="Methyltransferase type 11" evidence="5">
    <location>
        <begin position="54"/>
        <end position="155"/>
    </location>
</feature>
<feature type="compositionally biased region" description="Basic and acidic residues" evidence="4">
    <location>
        <begin position="375"/>
        <end position="386"/>
    </location>
</feature>
<evidence type="ECO:0000256" key="4">
    <source>
        <dbReference type="SAM" id="MobiDB-lite"/>
    </source>
</evidence>